<evidence type="ECO:0000256" key="2">
    <source>
        <dbReference type="ARBA" id="ARBA00022692"/>
    </source>
</evidence>
<keyword evidence="3 7" id="KW-1133">Transmembrane helix</keyword>
<dbReference type="InterPro" id="IPR049326">
    <property type="entry name" value="Rhodopsin_dom_fungi"/>
</dbReference>
<evidence type="ECO:0000256" key="3">
    <source>
        <dbReference type="ARBA" id="ARBA00022989"/>
    </source>
</evidence>
<evidence type="ECO:0000313" key="9">
    <source>
        <dbReference type="EMBL" id="QYT03562.1"/>
    </source>
</evidence>
<feature type="transmembrane region" description="Helical" evidence="7">
    <location>
        <begin position="129"/>
        <end position="150"/>
    </location>
</feature>
<keyword evidence="2 7" id="KW-0812">Transmembrane</keyword>
<dbReference type="PANTHER" id="PTHR33048:SF163">
    <property type="entry name" value="INTEGRAL MEMBRANE PROTEIN (AFU_ORTHOLOGUE AFUA_8G05510)"/>
    <property type="match status" value="1"/>
</dbReference>
<keyword evidence="4 7" id="KW-0472">Membrane</keyword>
<evidence type="ECO:0000313" key="10">
    <source>
        <dbReference type="Proteomes" id="UP000826661"/>
    </source>
</evidence>
<accession>A0A8G0PJE1</accession>
<evidence type="ECO:0000256" key="1">
    <source>
        <dbReference type="ARBA" id="ARBA00004141"/>
    </source>
</evidence>
<comment type="similarity">
    <text evidence="5">Belongs to the SAT4 family.</text>
</comment>
<evidence type="ECO:0000256" key="4">
    <source>
        <dbReference type="ARBA" id="ARBA00023136"/>
    </source>
</evidence>
<sequence length="377" mass="41925">MSSGPPPGIDLYADIKESVISPVIALMVLSAICVALRIVAKFTTNVKLQLDDYFLFAALVVAWGTGAATILACYKGIGKHIWNPTVQLEEVMKILWAYEFLYGSVIPLTKLSLIFFYYRLFHVSTFRKVLWFVLFLVVGWWIAILVTSIAQCRPYNYFWKQYVDPTAIGTCINIPHFFVGNAAASVATDFMILLTPIPMVWGLQMPVAQRLSVLGIFFLGGFVCVAGIVRIVVLLQMFKSADLTWNMSQAFIWSSVEPNIGIVCACLPTLRPLLRRCIPDWFAGSSLNKSGSTPHYGTGDYSSRLRSQTGDFYALTDRNGSKQDKSDDEMGLTNNFQSDGHQPRVSTGDAAAHEETHNGIMVKHEINWSSTSALHPQ</sequence>
<dbReference type="InterPro" id="IPR052337">
    <property type="entry name" value="SAT4-like"/>
</dbReference>
<dbReference type="Proteomes" id="UP000826661">
    <property type="component" value="Chromosome VI"/>
</dbReference>
<feature type="domain" description="Rhodopsin" evidence="8">
    <location>
        <begin position="36"/>
        <end position="276"/>
    </location>
</feature>
<evidence type="ECO:0000256" key="5">
    <source>
        <dbReference type="ARBA" id="ARBA00038359"/>
    </source>
</evidence>
<proteinExistence type="inferred from homology"/>
<evidence type="ECO:0000259" key="8">
    <source>
        <dbReference type="Pfam" id="PF20684"/>
    </source>
</evidence>
<dbReference type="Pfam" id="PF20684">
    <property type="entry name" value="Fung_rhodopsin"/>
    <property type="match status" value="1"/>
</dbReference>
<feature type="transmembrane region" description="Helical" evidence="7">
    <location>
        <begin position="97"/>
        <end position="117"/>
    </location>
</feature>
<evidence type="ECO:0000256" key="7">
    <source>
        <dbReference type="SAM" id="Phobius"/>
    </source>
</evidence>
<feature type="transmembrane region" description="Helical" evidence="7">
    <location>
        <begin position="20"/>
        <end position="40"/>
    </location>
</feature>
<keyword evidence="10" id="KW-1185">Reference proteome</keyword>
<feature type="region of interest" description="Disordered" evidence="6">
    <location>
        <begin position="315"/>
        <end position="352"/>
    </location>
</feature>
<organism evidence="9 10">
    <name type="scientific">Trichoderma simmonsii</name>
    <dbReference type="NCBI Taxonomy" id="1491479"/>
    <lineage>
        <taxon>Eukaryota</taxon>
        <taxon>Fungi</taxon>
        <taxon>Dikarya</taxon>
        <taxon>Ascomycota</taxon>
        <taxon>Pezizomycotina</taxon>
        <taxon>Sordariomycetes</taxon>
        <taxon>Hypocreomycetidae</taxon>
        <taxon>Hypocreales</taxon>
        <taxon>Hypocreaceae</taxon>
        <taxon>Trichoderma</taxon>
    </lineage>
</organism>
<feature type="transmembrane region" description="Helical" evidence="7">
    <location>
        <begin position="182"/>
        <end position="201"/>
    </location>
</feature>
<reference evidence="9 10" key="1">
    <citation type="journal article" date="2021" name="BMC Genomics">
        <title>Telomere-to-telomere genome assembly of asparaginase-producing Trichoderma simmonsii.</title>
        <authorList>
            <person name="Chung D."/>
            <person name="Kwon Y.M."/>
            <person name="Yang Y."/>
        </authorList>
    </citation>
    <scope>NUCLEOTIDE SEQUENCE [LARGE SCALE GENOMIC DNA]</scope>
    <source>
        <strain evidence="9 10">GH-Sj1</strain>
    </source>
</reference>
<protein>
    <recommendedName>
        <fullName evidence="8">Rhodopsin domain-containing protein</fullName>
    </recommendedName>
</protein>
<dbReference type="AlphaFoldDB" id="A0A8G0PJE1"/>
<comment type="subcellular location">
    <subcellularLocation>
        <location evidence="1">Membrane</location>
        <topology evidence="1">Multi-pass membrane protein</topology>
    </subcellularLocation>
</comment>
<dbReference type="GO" id="GO:0016020">
    <property type="term" value="C:membrane"/>
    <property type="evidence" value="ECO:0007669"/>
    <property type="project" value="UniProtKB-SubCell"/>
</dbReference>
<dbReference type="EMBL" id="CP075869">
    <property type="protein sequence ID" value="QYT03562.1"/>
    <property type="molecule type" value="Genomic_DNA"/>
</dbReference>
<dbReference type="PANTHER" id="PTHR33048">
    <property type="entry name" value="PTH11-LIKE INTEGRAL MEMBRANE PROTEIN (AFU_ORTHOLOGUE AFUA_5G11245)"/>
    <property type="match status" value="1"/>
</dbReference>
<gene>
    <name evidence="9" type="ORF">H0G86_010511</name>
</gene>
<feature type="transmembrane region" description="Helical" evidence="7">
    <location>
        <begin position="213"/>
        <end position="238"/>
    </location>
</feature>
<feature type="transmembrane region" description="Helical" evidence="7">
    <location>
        <begin position="52"/>
        <end position="77"/>
    </location>
</feature>
<name>A0A8G0PJE1_9HYPO</name>
<evidence type="ECO:0000256" key="6">
    <source>
        <dbReference type="SAM" id="MobiDB-lite"/>
    </source>
</evidence>